<evidence type="ECO:0000259" key="1">
    <source>
        <dbReference type="PROSITE" id="PS51186"/>
    </source>
</evidence>
<dbReference type="CDD" id="cd04301">
    <property type="entry name" value="NAT_SF"/>
    <property type="match status" value="1"/>
</dbReference>
<evidence type="ECO:0000313" key="3">
    <source>
        <dbReference type="Proteomes" id="UP001500936"/>
    </source>
</evidence>
<reference evidence="3" key="1">
    <citation type="journal article" date="2019" name="Int. J. Syst. Evol. Microbiol.">
        <title>The Global Catalogue of Microorganisms (GCM) 10K type strain sequencing project: providing services to taxonomists for standard genome sequencing and annotation.</title>
        <authorList>
            <consortium name="The Broad Institute Genomics Platform"/>
            <consortium name="The Broad Institute Genome Sequencing Center for Infectious Disease"/>
            <person name="Wu L."/>
            <person name="Ma J."/>
        </authorList>
    </citation>
    <scope>NUCLEOTIDE SEQUENCE [LARGE SCALE GENOMIC DNA]</scope>
    <source>
        <strain evidence="3">JCM 17925</strain>
    </source>
</reference>
<dbReference type="PROSITE" id="PS51186">
    <property type="entry name" value="GNAT"/>
    <property type="match status" value="1"/>
</dbReference>
<keyword evidence="3" id="KW-1185">Reference proteome</keyword>
<dbReference type="RefSeq" id="WP_345271005.1">
    <property type="nucleotide sequence ID" value="NZ_BAABHB010000017.1"/>
</dbReference>
<protein>
    <recommendedName>
        <fullName evidence="1">N-acetyltransferase domain-containing protein</fullName>
    </recommendedName>
</protein>
<evidence type="ECO:0000313" key="2">
    <source>
        <dbReference type="EMBL" id="GAA4418614.1"/>
    </source>
</evidence>
<dbReference type="InterPro" id="IPR016181">
    <property type="entry name" value="Acyl_CoA_acyltransferase"/>
</dbReference>
<accession>A0ABP8KY17</accession>
<comment type="caution">
    <text evidence="2">The sequence shown here is derived from an EMBL/GenBank/DDBJ whole genome shotgun (WGS) entry which is preliminary data.</text>
</comment>
<dbReference type="Gene3D" id="3.40.630.30">
    <property type="match status" value="1"/>
</dbReference>
<feature type="domain" description="N-acetyltransferase" evidence="1">
    <location>
        <begin position="20"/>
        <end position="174"/>
    </location>
</feature>
<proteinExistence type="predicted"/>
<name>A0ABP8KY17_9BACT</name>
<dbReference type="Pfam" id="PF00583">
    <property type="entry name" value="Acetyltransf_1"/>
    <property type="match status" value="1"/>
</dbReference>
<dbReference type="InterPro" id="IPR000182">
    <property type="entry name" value="GNAT_dom"/>
</dbReference>
<dbReference type="EMBL" id="BAABHB010000017">
    <property type="protein sequence ID" value="GAA4418614.1"/>
    <property type="molecule type" value="Genomic_DNA"/>
</dbReference>
<dbReference type="SUPFAM" id="SSF55729">
    <property type="entry name" value="Acyl-CoA N-acyltransferases (Nat)"/>
    <property type="match status" value="1"/>
</dbReference>
<sequence>MKLNVLAFSQPDILYQKGLLKLTVATQAYEQAVDLLQQTTYGTKGIRYRQTGQQEKIHQLNNPYFFYLYEGDVLIGFYCLDQRIVGFPAGSVSAFYGRYLAVRDNYQGKGYGQLLKSKAVDYIRRQVQPPYLFYSFIEAKNTRSVAVSTHEQFESVAQLKTYMFRRYSPTKDPRFQEASTIDPTRTVPLVQRQFAGYGFQNFININYKNQYFTLEEDGQIVAGVQANPILWKLVHIPGPLGKLIGNVAPFVPGLRRFFNPSRQAFVVLEGVYVEKERPELLPILLESVLAHFKLHTAMWQIDQNDPLMSLLLQPKMGLFSQFQPNVTTHVMVKAVGLPEGIKPGLEPVYMSCFDYS</sequence>
<gene>
    <name evidence="2" type="ORF">GCM10023187_52190</name>
</gene>
<dbReference type="Proteomes" id="UP001500936">
    <property type="component" value="Unassembled WGS sequence"/>
</dbReference>
<organism evidence="2 3">
    <name type="scientific">Nibrella viscosa</name>
    <dbReference type="NCBI Taxonomy" id="1084524"/>
    <lineage>
        <taxon>Bacteria</taxon>
        <taxon>Pseudomonadati</taxon>
        <taxon>Bacteroidota</taxon>
        <taxon>Cytophagia</taxon>
        <taxon>Cytophagales</taxon>
        <taxon>Spirosomataceae</taxon>
        <taxon>Nibrella</taxon>
    </lineage>
</organism>